<evidence type="ECO:0000313" key="3">
    <source>
        <dbReference type="Proteomes" id="UP000018144"/>
    </source>
</evidence>
<proteinExistence type="predicted"/>
<dbReference type="EMBL" id="HF935554">
    <property type="protein sequence ID" value="CCX10625.1"/>
    <property type="molecule type" value="Genomic_DNA"/>
</dbReference>
<evidence type="ECO:0000313" key="2">
    <source>
        <dbReference type="EMBL" id="CCX10625.1"/>
    </source>
</evidence>
<accession>U4L4G3</accession>
<evidence type="ECO:0000256" key="1">
    <source>
        <dbReference type="SAM" id="MobiDB-lite"/>
    </source>
</evidence>
<gene>
    <name evidence="2" type="ORF">PCON_10219</name>
</gene>
<feature type="compositionally biased region" description="Basic and acidic residues" evidence="1">
    <location>
        <begin position="36"/>
        <end position="47"/>
    </location>
</feature>
<name>U4L4G3_PYROM</name>
<keyword evidence="3" id="KW-1185">Reference proteome</keyword>
<sequence>MSDSAGCQAGSSDRYNEYGQEVSTYDSGNCGSYAQKEGRRDLPHTGRGEGGLRLSAIIELMIFWRFNTGMRCWRRCRT</sequence>
<dbReference type="AlphaFoldDB" id="U4L4G3"/>
<protein>
    <submittedName>
        <fullName evidence="2">Uncharacterized protein</fullName>
    </submittedName>
</protein>
<reference evidence="2 3" key="1">
    <citation type="journal article" date="2013" name="PLoS Genet.">
        <title>The genome and development-dependent transcriptomes of Pyronema confluens: a window into fungal evolution.</title>
        <authorList>
            <person name="Traeger S."/>
            <person name="Altegoer F."/>
            <person name="Freitag M."/>
            <person name="Gabaldon T."/>
            <person name="Kempken F."/>
            <person name="Kumar A."/>
            <person name="Marcet-Houben M."/>
            <person name="Poggeler S."/>
            <person name="Stajich J.E."/>
            <person name="Nowrousian M."/>
        </authorList>
    </citation>
    <scope>NUCLEOTIDE SEQUENCE [LARGE SCALE GENOMIC DNA]</scope>
    <source>
        <strain evidence="3">CBS 100304</strain>
        <tissue evidence="2">Vegetative mycelium</tissue>
    </source>
</reference>
<feature type="region of interest" description="Disordered" evidence="1">
    <location>
        <begin position="25"/>
        <end position="50"/>
    </location>
</feature>
<dbReference type="Proteomes" id="UP000018144">
    <property type="component" value="Unassembled WGS sequence"/>
</dbReference>
<organism evidence="2 3">
    <name type="scientific">Pyronema omphalodes (strain CBS 100304)</name>
    <name type="common">Pyronema confluens</name>
    <dbReference type="NCBI Taxonomy" id="1076935"/>
    <lineage>
        <taxon>Eukaryota</taxon>
        <taxon>Fungi</taxon>
        <taxon>Dikarya</taxon>
        <taxon>Ascomycota</taxon>
        <taxon>Pezizomycotina</taxon>
        <taxon>Pezizomycetes</taxon>
        <taxon>Pezizales</taxon>
        <taxon>Pyronemataceae</taxon>
        <taxon>Pyronema</taxon>
    </lineage>
</organism>